<dbReference type="EMBL" id="BAABKB010000023">
    <property type="protein sequence ID" value="GAA5023679.1"/>
    <property type="molecule type" value="Genomic_DNA"/>
</dbReference>
<feature type="region of interest" description="Disordered" evidence="1">
    <location>
        <begin position="36"/>
        <end position="78"/>
    </location>
</feature>
<gene>
    <name evidence="2" type="ORF">GCM10023335_56640</name>
</gene>
<evidence type="ECO:0000256" key="1">
    <source>
        <dbReference type="SAM" id="MobiDB-lite"/>
    </source>
</evidence>
<keyword evidence="3" id="KW-1185">Reference proteome</keyword>
<organism evidence="2 3">
    <name type="scientific">Streptomyces siamensis</name>
    <dbReference type="NCBI Taxonomy" id="1274986"/>
    <lineage>
        <taxon>Bacteria</taxon>
        <taxon>Bacillati</taxon>
        <taxon>Actinomycetota</taxon>
        <taxon>Actinomycetes</taxon>
        <taxon>Kitasatosporales</taxon>
        <taxon>Streptomycetaceae</taxon>
        <taxon>Streptomyces</taxon>
    </lineage>
</organism>
<evidence type="ECO:0000313" key="3">
    <source>
        <dbReference type="Proteomes" id="UP001501759"/>
    </source>
</evidence>
<accession>A0ABP9J825</accession>
<reference evidence="3" key="1">
    <citation type="journal article" date="2019" name="Int. J. Syst. Evol. Microbiol.">
        <title>The Global Catalogue of Microorganisms (GCM) 10K type strain sequencing project: providing services to taxonomists for standard genome sequencing and annotation.</title>
        <authorList>
            <consortium name="The Broad Institute Genomics Platform"/>
            <consortium name="The Broad Institute Genome Sequencing Center for Infectious Disease"/>
            <person name="Wu L."/>
            <person name="Ma J."/>
        </authorList>
    </citation>
    <scope>NUCLEOTIDE SEQUENCE [LARGE SCALE GENOMIC DNA]</scope>
    <source>
        <strain evidence="3">JCM 18409</strain>
    </source>
</reference>
<sequence length="105" mass="11209">MTSPPPIRDDDVPVPQPCHIMRSATVNDGFLHADSPQQARTWSSRRRSVVAGISSRSTSRAATRRRRTPAGADVASSATRIGCSARGSSDMSVGTHVHAGLMRKV</sequence>
<evidence type="ECO:0000313" key="2">
    <source>
        <dbReference type="EMBL" id="GAA5023679.1"/>
    </source>
</evidence>
<protein>
    <submittedName>
        <fullName evidence="2">Uncharacterized protein</fullName>
    </submittedName>
</protein>
<name>A0ABP9J825_9ACTN</name>
<dbReference type="Proteomes" id="UP001501759">
    <property type="component" value="Unassembled WGS sequence"/>
</dbReference>
<comment type="caution">
    <text evidence="2">The sequence shown here is derived from an EMBL/GenBank/DDBJ whole genome shotgun (WGS) entry which is preliminary data.</text>
</comment>
<proteinExistence type="predicted"/>